<evidence type="ECO:0000259" key="13">
    <source>
        <dbReference type="Pfam" id="PF09298"/>
    </source>
</evidence>
<dbReference type="PANTHER" id="PTHR43069">
    <property type="entry name" value="FUMARYLACETOACETASE"/>
    <property type="match status" value="1"/>
</dbReference>
<reference evidence="14 15" key="1">
    <citation type="submission" date="2018-02" db="EMBL/GenBank/DDBJ databases">
        <title>Complete genome sequence of Streptomyces dengpaensis, the producer of angucyclines.</title>
        <authorList>
            <person name="Yumei L."/>
        </authorList>
    </citation>
    <scope>NUCLEOTIDE SEQUENCE [LARGE SCALE GENOMIC DNA]</scope>
    <source>
        <strain evidence="14 15">XZHG99</strain>
    </source>
</reference>
<dbReference type="InterPro" id="IPR036462">
    <property type="entry name" value="Fumarylacetoacetase_N_sf"/>
</dbReference>
<evidence type="ECO:0000256" key="4">
    <source>
        <dbReference type="ARBA" id="ARBA00012094"/>
    </source>
</evidence>
<evidence type="ECO:0000256" key="10">
    <source>
        <dbReference type="ARBA" id="ARBA00023232"/>
    </source>
</evidence>
<organism evidence="14 15">
    <name type="scientific">Streptomyces dengpaensis</name>
    <dbReference type="NCBI Taxonomy" id="2049881"/>
    <lineage>
        <taxon>Bacteria</taxon>
        <taxon>Bacillati</taxon>
        <taxon>Actinomycetota</taxon>
        <taxon>Actinomycetes</taxon>
        <taxon>Kitasatosporales</taxon>
        <taxon>Streptomycetaceae</taxon>
        <taxon>Streptomyces</taxon>
    </lineage>
</organism>
<dbReference type="EMBL" id="CP026652">
    <property type="protein sequence ID" value="AVH57153.1"/>
    <property type="molecule type" value="Genomic_DNA"/>
</dbReference>
<evidence type="ECO:0000256" key="2">
    <source>
        <dbReference type="ARBA" id="ARBA00001946"/>
    </source>
</evidence>
<evidence type="ECO:0000313" key="15">
    <source>
        <dbReference type="Proteomes" id="UP000238413"/>
    </source>
</evidence>
<evidence type="ECO:0000259" key="12">
    <source>
        <dbReference type="Pfam" id="PF01557"/>
    </source>
</evidence>
<dbReference type="InterPro" id="IPR036663">
    <property type="entry name" value="Fumarylacetoacetase_C_sf"/>
</dbReference>
<comment type="cofactor">
    <cofactor evidence="2">
        <name>Mg(2+)</name>
        <dbReference type="ChEBI" id="CHEBI:18420"/>
    </cofactor>
</comment>
<evidence type="ECO:0000256" key="3">
    <source>
        <dbReference type="ARBA" id="ARBA00004782"/>
    </source>
</evidence>
<keyword evidence="15" id="KW-1185">Reference proteome</keyword>
<dbReference type="Gene3D" id="2.30.30.230">
    <property type="entry name" value="Fumarylacetoacetase, N-terminal domain"/>
    <property type="match status" value="1"/>
</dbReference>
<dbReference type="SUPFAM" id="SSF56529">
    <property type="entry name" value="FAH"/>
    <property type="match status" value="1"/>
</dbReference>
<evidence type="ECO:0000313" key="14">
    <source>
        <dbReference type="EMBL" id="AVH57153.1"/>
    </source>
</evidence>
<dbReference type="NCBIfam" id="TIGR01266">
    <property type="entry name" value="fum_ac_acetase"/>
    <property type="match status" value="1"/>
</dbReference>
<keyword evidence="6" id="KW-0378">Hydrolase</keyword>
<sequence>MPPFEVPEGDPFGPHNLPYGVFSLNGPADPAASNASAGSAGSADSADSAGSAGSARAGSPGRRVGVRLGDHVLDAGAAAHALGSPYAELLAQPTLNLLLAAGRTAWSDVRRALTAWVTVPAHRETLEPHFHPLSEVTLHLPFDVADYVDFYASENHARNVGQIFRPDAADSLTPNWKHLPIGYHGRSGTVVVSGTEVVRPSGQRKAPSDNAPVFGPSIRLDLEAEVGFVVGAPSAMGTPVPLSAFRDHVFGLCLLNDWSARDIQAWEYVPLGPFLGKSFATSVSAWITPLDALDDARVSPPTRTHPLLPYLDDASEEPGGYDLRISVAINGHVVSEPPFSTMYWTAAQQLAHMTVNGASLRTGDLYGSGTVSGPSEAERGSLLELTWNGRDTLELPDGKRTFLEDGDEVTLTAWAPGPGGTRVGLGEVRGRITPAPEIH</sequence>
<evidence type="ECO:0000256" key="9">
    <source>
        <dbReference type="ARBA" id="ARBA00022878"/>
    </source>
</evidence>
<dbReference type="Pfam" id="PF09298">
    <property type="entry name" value="FAA_hydrolase_N"/>
    <property type="match status" value="1"/>
</dbReference>
<evidence type="ECO:0000256" key="6">
    <source>
        <dbReference type="ARBA" id="ARBA00022801"/>
    </source>
</evidence>
<dbReference type="Proteomes" id="UP000238413">
    <property type="component" value="Chromosome"/>
</dbReference>
<name>A0ABM6SRC5_9ACTN</name>
<evidence type="ECO:0000256" key="7">
    <source>
        <dbReference type="ARBA" id="ARBA00022837"/>
    </source>
</evidence>
<dbReference type="PANTHER" id="PTHR43069:SF2">
    <property type="entry name" value="FUMARYLACETOACETASE"/>
    <property type="match status" value="1"/>
</dbReference>
<dbReference type="RefSeq" id="WP_099500550.1">
    <property type="nucleotide sequence ID" value="NZ_CP026652.1"/>
</dbReference>
<dbReference type="Gene3D" id="3.90.850.10">
    <property type="entry name" value="Fumarylacetoacetase-like, C-terminal domain"/>
    <property type="match status" value="1"/>
</dbReference>
<feature type="domain" description="Fumarylacetoacetase-like C-terminal" evidence="12">
    <location>
        <begin position="148"/>
        <end position="432"/>
    </location>
</feature>
<dbReference type="EC" id="3.7.1.2" evidence="4"/>
<gene>
    <name evidence="14" type="primary">fahA</name>
    <name evidence="14" type="ORF">C4B68_16715</name>
</gene>
<comment type="cofactor">
    <cofactor evidence="1">
        <name>Ca(2+)</name>
        <dbReference type="ChEBI" id="CHEBI:29108"/>
    </cofactor>
</comment>
<keyword evidence="7" id="KW-0106">Calcium</keyword>
<evidence type="ECO:0000256" key="8">
    <source>
        <dbReference type="ARBA" id="ARBA00022842"/>
    </source>
</evidence>
<dbReference type="InterPro" id="IPR015377">
    <property type="entry name" value="Fumarylacetoacetase_N"/>
</dbReference>
<protein>
    <recommendedName>
        <fullName evidence="4">fumarylacetoacetase</fullName>
        <ecNumber evidence="4">3.7.1.2</ecNumber>
    </recommendedName>
</protein>
<dbReference type="InterPro" id="IPR005959">
    <property type="entry name" value="Fumarylacetoacetase"/>
</dbReference>
<comment type="pathway">
    <text evidence="3">Amino-acid degradation; L-phenylalanine degradation; acetoacetate and fumarate from L-phenylalanine: step 6/6.</text>
</comment>
<dbReference type="SUPFAM" id="SSF63433">
    <property type="entry name" value="Fumarylacetoacetate hydrolase, FAH, N-terminal domain"/>
    <property type="match status" value="1"/>
</dbReference>
<keyword evidence="10" id="KW-0585">Phenylalanine catabolism</keyword>
<keyword evidence="9" id="KW-0828">Tyrosine catabolism</keyword>
<evidence type="ECO:0000256" key="5">
    <source>
        <dbReference type="ARBA" id="ARBA00022723"/>
    </source>
</evidence>
<proteinExistence type="predicted"/>
<feature type="domain" description="Fumarylacetoacetase N-terminal" evidence="13">
    <location>
        <begin position="57"/>
        <end position="141"/>
    </location>
</feature>
<accession>A0ABM6SRC5</accession>
<dbReference type="Pfam" id="PF01557">
    <property type="entry name" value="FAA_hydrolase"/>
    <property type="match status" value="1"/>
</dbReference>
<keyword evidence="8" id="KW-0460">Magnesium</keyword>
<dbReference type="InterPro" id="IPR011234">
    <property type="entry name" value="Fumarylacetoacetase-like_C"/>
</dbReference>
<feature type="region of interest" description="Disordered" evidence="11">
    <location>
        <begin position="28"/>
        <end position="63"/>
    </location>
</feature>
<keyword evidence="5" id="KW-0479">Metal-binding</keyword>
<evidence type="ECO:0000256" key="11">
    <source>
        <dbReference type="SAM" id="MobiDB-lite"/>
    </source>
</evidence>
<evidence type="ECO:0000256" key="1">
    <source>
        <dbReference type="ARBA" id="ARBA00001913"/>
    </source>
</evidence>